<dbReference type="Proteomes" id="UP001162907">
    <property type="component" value="Chromosome"/>
</dbReference>
<gene>
    <name evidence="1" type="ORF">KJY40_17860</name>
</gene>
<sequence>MTTFSDLCTAELSKAQHDSNHVGGVCRVNQNDSYLVTFHNNGYDTAASPPTMGETVLQLDPAPRIPSVRATLKKEVEDTYEHPAKREHRYWETMVEIAESGRMSYEHEALILHRERLRYGLDNYEGAVKKIKEQQLANVKGKRAIAAQEMEKRYDPVAHSKMTSGIAEEQYIALQKRSLTYPHEYASPRVENTAGGHAEENFIRAWSALCMHIPEKITNIELYITRMPCPDVSSGFWLGAHLYNEGCMGKLAKLITTADEAIRWQITYSQTLNGADQAFSQSLSRHFPEDRVTFLVHGA</sequence>
<protein>
    <submittedName>
        <fullName evidence="1">Uncharacterized protein</fullName>
    </submittedName>
</protein>
<evidence type="ECO:0000313" key="1">
    <source>
        <dbReference type="EMBL" id="UFP97922.1"/>
    </source>
</evidence>
<organism evidence="1 2">
    <name type="scientific">Pseudomonas fitomaticsae</name>
    <dbReference type="NCBI Taxonomy" id="2837969"/>
    <lineage>
        <taxon>Bacteria</taxon>
        <taxon>Pseudomonadati</taxon>
        <taxon>Pseudomonadota</taxon>
        <taxon>Gammaproteobacteria</taxon>
        <taxon>Pseudomonadales</taxon>
        <taxon>Pseudomonadaceae</taxon>
        <taxon>Pseudomonas</taxon>
    </lineage>
</organism>
<keyword evidence="2" id="KW-1185">Reference proteome</keyword>
<proteinExistence type="predicted"/>
<dbReference type="EMBL" id="CP075567">
    <property type="protein sequence ID" value="UFP97922.1"/>
    <property type="molecule type" value="Genomic_DNA"/>
</dbReference>
<dbReference type="RefSeq" id="WP_230731507.1">
    <property type="nucleotide sequence ID" value="NZ_CP075567.1"/>
</dbReference>
<evidence type="ECO:0000313" key="2">
    <source>
        <dbReference type="Proteomes" id="UP001162907"/>
    </source>
</evidence>
<accession>A0ABY3PW99</accession>
<reference evidence="1 2" key="1">
    <citation type="journal article" date="2022" name="Int. J. Syst. Evol. Microbiol.">
        <title>Pseudomonas fitomaticsae sp. nov., isolated at Marimurtra Botanical Garden in Blanes, Catalonia, Spain.</title>
        <authorList>
            <person name="Atanasov K.E."/>
            <person name="Galbis D.M."/>
            <person name="Cornado D."/>
            <person name="Serpico A."/>
            <person name="Sanchez G."/>
            <person name="Bosch M."/>
            <person name="Ferrer A."/>
            <person name="Altabella T."/>
        </authorList>
    </citation>
    <scope>NUCLEOTIDE SEQUENCE [LARGE SCALE GENOMIC DNA]</scope>
    <source>
        <strain evidence="1 2">FIT81</strain>
    </source>
</reference>
<name>A0ABY3PW99_9PSED</name>